<proteinExistence type="predicted"/>
<sequence>MVILNKEKMKAFTLTITISLIIMIFPQISLMFFTTNKDYTTEQILCSLDLNTTLSKPQSGDHPIISSPATTDLTTSNPPLSSKKTP</sequence>
<dbReference type="EMBL" id="HQ283347">
    <property type="protein sequence ID" value="ADP23825.1"/>
    <property type="molecule type" value="Genomic_DNA"/>
</dbReference>
<dbReference type="EMBL" id="HQ283344">
    <property type="protein sequence ID" value="ADP23783.1"/>
    <property type="molecule type" value="Genomic_DNA"/>
</dbReference>
<evidence type="ECO:0000256" key="2">
    <source>
        <dbReference type="SAM" id="Phobius"/>
    </source>
</evidence>
<evidence type="ECO:0000313" key="8">
    <source>
        <dbReference type="EMBL" id="AIN80935.1"/>
    </source>
</evidence>
<evidence type="ECO:0000313" key="5">
    <source>
        <dbReference type="EMBL" id="ADP23811.1"/>
    </source>
</evidence>
<feature type="transmembrane region" description="Helical" evidence="2">
    <location>
        <begin position="12"/>
        <end position="33"/>
    </location>
</feature>
<keyword evidence="2" id="KW-0812">Transmembrane</keyword>
<feature type="compositionally biased region" description="Polar residues" evidence="1">
    <location>
        <begin position="67"/>
        <end position="86"/>
    </location>
</feature>
<evidence type="ECO:0000313" key="4">
    <source>
        <dbReference type="EMBL" id="ADP23797.1"/>
    </source>
</evidence>
<organism evidence="3">
    <name type="scientific">Sinanodonta woodiana</name>
    <name type="common">Chinese pond mussel</name>
    <name type="synonym">Anodonta woodiana</name>
    <dbReference type="NCBI Taxonomy" id="1069815"/>
    <lineage>
        <taxon>Eukaryota</taxon>
        <taxon>Metazoa</taxon>
        <taxon>Spiralia</taxon>
        <taxon>Lophotrochozoa</taxon>
        <taxon>Mollusca</taxon>
        <taxon>Bivalvia</taxon>
        <taxon>Autobranchia</taxon>
        <taxon>Heteroconchia</taxon>
        <taxon>Palaeoheterodonta</taxon>
        <taxon>Unionida</taxon>
        <taxon>Unionoidea</taxon>
        <taxon>Unionidae</taxon>
        <taxon>Unioninae</taxon>
        <taxon>Sinanodonta</taxon>
    </lineage>
</organism>
<feature type="region of interest" description="Disordered" evidence="1">
    <location>
        <begin position="54"/>
        <end position="86"/>
    </location>
</feature>
<reference evidence="4" key="1">
    <citation type="journal article" date="2010" name="Folia Malacol.">
        <title>Characteristics of mitochondrial DNA of unionid bivalves (Mollusca: Bivalvia: Unionidae). II. Comparison of complete sequences of maternally inherited mitochondrial genomes of Sinanodonta woodiana and Unio pictorum.</title>
        <authorList>
            <person name="Soroka M."/>
        </authorList>
    </citation>
    <scope>NUCLEOTIDE SEQUENCE</scope>
    <source>
        <strain evidence="5">AW124</strain>
        <strain evidence="4">AW22</strain>
    </source>
</reference>
<geneLocation type="mitochondrion" evidence="3"/>
<evidence type="ECO:0000256" key="1">
    <source>
        <dbReference type="SAM" id="MobiDB-lite"/>
    </source>
</evidence>
<dbReference type="EMBL" id="HQ283346">
    <property type="protein sequence ID" value="ADP23811.1"/>
    <property type="molecule type" value="Genomic_DNA"/>
</dbReference>
<name>F2WZ99_SINWO</name>
<dbReference type="AlphaFoldDB" id="F2WZ99"/>
<evidence type="ECO:0000313" key="6">
    <source>
        <dbReference type="EMBL" id="ADP23825.1"/>
    </source>
</evidence>
<evidence type="ECO:0000313" key="3">
    <source>
        <dbReference type="EMBL" id="ADP23783.1"/>
    </source>
</evidence>
<evidence type="ECO:0000313" key="7">
    <source>
        <dbReference type="EMBL" id="ADP23839.1"/>
    </source>
</evidence>
<reference evidence="8" key="3">
    <citation type="journal article" date="2014" name="Mitochondrial DNA">
        <title>The complete mitochondrial genome of Chinese pond mussel Sinanodonta woodiana (Unionoida: Unionidae).</title>
        <authorList>
            <person name="Zhang P."/>
            <person name="Fang H.Y."/>
            <person name="Pan W.J."/>
            <person name="Pan H.C."/>
        </authorList>
    </citation>
    <scope>NUCLEOTIDE SEQUENCE</scope>
</reference>
<keyword evidence="3" id="KW-0496">Mitochondrion</keyword>
<keyword evidence="2" id="KW-1133">Transmembrane helix</keyword>
<dbReference type="EMBL" id="KM272949">
    <property type="protein sequence ID" value="AIN80935.1"/>
    <property type="molecule type" value="Genomic_DNA"/>
</dbReference>
<protein>
    <submittedName>
        <fullName evidence="3 8">F-ORF</fullName>
    </submittedName>
</protein>
<reference evidence="3" key="2">
    <citation type="submission" date="2010-09" db="EMBL/GenBank/DDBJ databases">
        <title>Mitogenomics of Unionidae.</title>
        <authorList>
            <person name="Soroka M."/>
            <person name="Burzynski A."/>
        </authorList>
    </citation>
    <scope>NUCLEOTIDE SEQUENCE</scope>
    <source>
        <strain evidence="6">AW123</strain>
        <strain evidence="7">AW125</strain>
        <strain evidence="3">AW19</strain>
    </source>
</reference>
<dbReference type="EMBL" id="HQ283345">
    <property type="protein sequence ID" value="ADP23797.1"/>
    <property type="molecule type" value="Genomic_DNA"/>
</dbReference>
<dbReference type="EMBL" id="HQ283348">
    <property type="protein sequence ID" value="ADP23839.1"/>
    <property type="molecule type" value="Genomic_DNA"/>
</dbReference>
<dbReference type="RefSeq" id="YP_009059672.1">
    <property type="nucleotide sequence ID" value="NC_024943.1"/>
</dbReference>
<accession>F2WZ99</accession>
<keyword evidence="2" id="KW-0472">Membrane</keyword>